<accession>A0A0J6EH01</accession>
<keyword evidence="6 7" id="KW-0975">Bacterial flagellum</keyword>
<dbReference type="Pfam" id="PF00460">
    <property type="entry name" value="Flg_bb_rod"/>
    <property type="match status" value="1"/>
</dbReference>
<dbReference type="GO" id="GO:0005198">
    <property type="term" value="F:structural molecule activity"/>
    <property type="evidence" value="ECO:0007669"/>
    <property type="project" value="UniProtKB-UniRule"/>
</dbReference>
<keyword evidence="11" id="KW-0969">Cilium</keyword>
<evidence type="ECO:0000256" key="4">
    <source>
        <dbReference type="ARBA" id="ARBA00016244"/>
    </source>
</evidence>
<evidence type="ECO:0000313" key="12">
    <source>
        <dbReference type="EMBL" id="MEC0484101.1"/>
    </source>
</evidence>
<dbReference type="PATRIC" id="fig|1664069.3.peg.1883"/>
<dbReference type="PRINTS" id="PR01005">
    <property type="entry name" value="FLGHOOKAP1"/>
</dbReference>
<gene>
    <name evidence="7 12" type="primary">flgK</name>
    <name evidence="11" type="ORF">AB447_207415</name>
    <name evidence="12" type="ORF">P8828_04420</name>
</gene>
<dbReference type="OrthoDB" id="9802553at2"/>
<dbReference type="Proteomes" id="UP000036168">
    <property type="component" value="Unassembled WGS sequence"/>
</dbReference>
<name>A0A0J6EH01_9BACI</name>
<dbReference type="EMBL" id="JARRTL010000006">
    <property type="protein sequence ID" value="MEC0484101.1"/>
    <property type="molecule type" value="Genomic_DNA"/>
</dbReference>
<keyword evidence="14" id="KW-1185">Reference proteome</keyword>
<dbReference type="GO" id="GO:0005576">
    <property type="term" value="C:extracellular region"/>
    <property type="evidence" value="ECO:0007669"/>
    <property type="project" value="UniProtKB-SubCell"/>
</dbReference>
<keyword evidence="11" id="KW-0282">Flagellum</keyword>
<evidence type="ECO:0000256" key="1">
    <source>
        <dbReference type="ARBA" id="ARBA00004365"/>
    </source>
</evidence>
<evidence type="ECO:0000256" key="3">
    <source>
        <dbReference type="ARBA" id="ARBA00009677"/>
    </source>
</evidence>
<keyword evidence="5 7" id="KW-0964">Secreted</keyword>
<evidence type="ECO:0000259" key="9">
    <source>
        <dbReference type="Pfam" id="PF06429"/>
    </source>
</evidence>
<comment type="subcellular location">
    <subcellularLocation>
        <location evidence="1 7">Bacterial flagellum</location>
    </subcellularLocation>
    <subcellularLocation>
        <location evidence="2 7">Secreted</location>
    </subcellularLocation>
</comment>
<protein>
    <recommendedName>
        <fullName evidence="4 7">Flagellar hook-associated protein 1</fullName>
        <shortName evidence="7">HAP1</shortName>
    </recommendedName>
</protein>
<proteinExistence type="inferred from homology"/>
<evidence type="ECO:0000256" key="7">
    <source>
        <dbReference type="RuleBase" id="RU362065"/>
    </source>
</evidence>
<dbReference type="InterPro" id="IPR001444">
    <property type="entry name" value="Flag_bb_rod_N"/>
</dbReference>
<dbReference type="PROSITE" id="PS00588">
    <property type="entry name" value="FLAGELLA_BB_ROD"/>
    <property type="match status" value="1"/>
</dbReference>
<evidence type="ECO:0000313" key="11">
    <source>
        <dbReference type="EMBL" id="KRT90398.1"/>
    </source>
</evidence>
<sequence>MTIPTFMGLETARRGLAAQQAALSVTSNNISNANTEGYTRQRVAFQETTPYPVVSRNAVGLAGQMGTGVEVGAVERVRDSFLDYQYRTQNTNYGYYDSKAGALAQMENIMNELKDSGLNNVLNSFWKSIQELTSNANESSARSVVAQKGQAVADTFNELYNSLTTVQKDLGDQIEQSTITINSLLSQLNSLNEQIANVEPNGYLPNDLYDKRDLLLDQLSSMANIKVSYNKSGGNSLATAEGTVSVDIIGSDGRSLGKVLDGTTFTTKEVKVNYDDGTGLVTSVSIGGTDINADAFTSKGSLLGLIESFGYMSGGEEKGTYPEMLANLDEMALALAKAFNEVHQNGVTSSGQPGGLFFEFTGGEAEPAKGAAAKIKVADNIMNSNGQNIASSLNGETSDNSNATNLAAVFTKKIDIGGKSTTVLDYYAGIIGEMGVKAQEANRLLSNSETQLNSAELNRQSTSAVSLDEEMSNMIQFQHAYNAAARMITVQDEILDKIINGMGVVGR</sequence>
<dbReference type="InterPro" id="IPR002371">
    <property type="entry name" value="FlgK"/>
</dbReference>
<dbReference type="PANTHER" id="PTHR30033:SF1">
    <property type="entry name" value="FLAGELLAR HOOK-ASSOCIATED PROTEIN 1"/>
    <property type="match status" value="1"/>
</dbReference>
<evidence type="ECO:0000259" key="10">
    <source>
        <dbReference type="Pfam" id="PF22638"/>
    </source>
</evidence>
<dbReference type="EMBL" id="LECW02000045">
    <property type="protein sequence ID" value="KRT90398.1"/>
    <property type="molecule type" value="Genomic_DNA"/>
</dbReference>
<reference evidence="11 13" key="1">
    <citation type="journal article" date="2015" name="Int. J. Syst. Evol. Microbiol.">
        <title>Bacillus glycinifermentans sp. nov., isolated from fermented soybean paste.</title>
        <authorList>
            <person name="Kim S.J."/>
            <person name="Dunlap C.A."/>
            <person name="Kwon S.W."/>
            <person name="Rooney A.P."/>
        </authorList>
    </citation>
    <scope>NUCLEOTIDE SEQUENCE [LARGE SCALE GENOMIC DNA]</scope>
    <source>
        <strain evidence="11 13">GO-13</strain>
    </source>
</reference>
<dbReference type="InterPro" id="IPR053927">
    <property type="entry name" value="FlgK_helical"/>
</dbReference>
<comment type="similarity">
    <text evidence="3 7">Belongs to the flagella basal body rod proteins family.</text>
</comment>
<feature type="domain" description="Flagellar hook-associated protein FlgK helical" evidence="10">
    <location>
        <begin position="103"/>
        <end position="358"/>
    </location>
</feature>
<feature type="domain" description="Flagellar basal body rod protein N-terminal" evidence="8">
    <location>
        <begin position="9"/>
        <end position="39"/>
    </location>
</feature>
<comment type="caution">
    <text evidence="11">The sequence shown here is derived from an EMBL/GenBank/DDBJ whole genome shotgun (WGS) entry which is preliminary data.</text>
</comment>
<evidence type="ECO:0000313" key="14">
    <source>
        <dbReference type="Proteomes" id="UP001341297"/>
    </source>
</evidence>
<dbReference type="Proteomes" id="UP001341297">
    <property type="component" value="Unassembled WGS sequence"/>
</dbReference>
<feature type="domain" description="Flagellar basal-body/hook protein C-terminal" evidence="9">
    <location>
        <begin position="461"/>
        <end position="500"/>
    </location>
</feature>
<accession>A0A0J6F2I0</accession>
<evidence type="ECO:0000256" key="2">
    <source>
        <dbReference type="ARBA" id="ARBA00004613"/>
    </source>
</evidence>
<dbReference type="Pfam" id="PF06429">
    <property type="entry name" value="Flg_bbr_C"/>
    <property type="match status" value="1"/>
</dbReference>
<dbReference type="PANTHER" id="PTHR30033">
    <property type="entry name" value="FLAGELLAR HOOK-ASSOCIATED PROTEIN 1"/>
    <property type="match status" value="1"/>
</dbReference>
<dbReference type="InterPro" id="IPR019776">
    <property type="entry name" value="Flagellar_basal_body_rod_CS"/>
</dbReference>
<evidence type="ECO:0000256" key="6">
    <source>
        <dbReference type="ARBA" id="ARBA00023143"/>
    </source>
</evidence>
<dbReference type="STRING" id="1664069.BGLY_4181"/>
<dbReference type="Pfam" id="PF22638">
    <property type="entry name" value="FlgK_D1"/>
    <property type="match status" value="1"/>
</dbReference>
<reference evidence="12 14" key="3">
    <citation type="submission" date="2023-03" db="EMBL/GenBank/DDBJ databases">
        <title>Agriculturally important microbes genome sequencing.</title>
        <authorList>
            <person name="Dunlap C."/>
        </authorList>
    </citation>
    <scope>NUCLEOTIDE SEQUENCE [LARGE SCALE GENOMIC DNA]</scope>
    <source>
        <strain evidence="12 14">CBP-3203</strain>
    </source>
</reference>
<dbReference type="NCBIfam" id="TIGR02492">
    <property type="entry name" value="flgK_ends"/>
    <property type="match status" value="1"/>
</dbReference>
<dbReference type="InterPro" id="IPR010930">
    <property type="entry name" value="Flg_bb/hook_C_dom"/>
</dbReference>
<dbReference type="GO" id="GO:0044780">
    <property type="term" value="P:bacterial-type flagellum assembly"/>
    <property type="evidence" value="ECO:0007669"/>
    <property type="project" value="InterPro"/>
</dbReference>
<evidence type="ECO:0000256" key="5">
    <source>
        <dbReference type="ARBA" id="ARBA00022525"/>
    </source>
</evidence>
<dbReference type="RefSeq" id="WP_048354939.1">
    <property type="nucleotide sequence ID" value="NZ_CP023481.1"/>
</dbReference>
<dbReference type="GO" id="GO:0009424">
    <property type="term" value="C:bacterial-type flagellum hook"/>
    <property type="evidence" value="ECO:0007669"/>
    <property type="project" value="UniProtKB-UniRule"/>
</dbReference>
<organism evidence="11 13">
    <name type="scientific">Bacillus glycinifermentans</name>
    <dbReference type="NCBI Taxonomy" id="1664069"/>
    <lineage>
        <taxon>Bacteria</taxon>
        <taxon>Bacillati</taxon>
        <taxon>Bacillota</taxon>
        <taxon>Bacilli</taxon>
        <taxon>Bacillales</taxon>
        <taxon>Bacillaceae</taxon>
        <taxon>Bacillus</taxon>
    </lineage>
</organism>
<dbReference type="AlphaFoldDB" id="A0A0J6EH01"/>
<keyword evidence="11" id="KW-0966">Cell projection</keyword>
<evidence type="ECO:0000313" key="13">
    <source>
        <dbReference type="Proteomes" id="UP000036168"/>
    </source>
</evidence>
<reference evidence="11" key="2">
    <citation type="submission" date="2015-10" db="EMBL/GenBank/DDBJ databases">
        <authorList>
            <person name="Gilbert D.G."/>
        </authorList>
    </citation>
    <scope>NUCLEOTIDE SEQUENCE</scope>
    <source>
        <strain evidence="11">GO-13</strain>
    </source>
</reference>
<evidence type="ECO:0000259" key="8">
    <source>
        <dbReference type="Pfam" id="PF00460"/>
    </source>
</evidence>
<dbReference type="SUPFAM" id="SSF64518">
    <property type="entry name" value="Phase 1 flagellin"/>
    <property type="match status" value="1"/>
</dbReference>